<sequence length="213" mass="23264">MNTKIIYLVDDDEAVLTAMERLLRLEGYAVRSFNSAESFLKKFESTMTGCVVSDVRMPPGMTGIDLFVTLRKLQSSMPVIFLTGYSDVPAAVRAMKTGAVNFLIKPARITDLLSAIREAFELDESASPSLDAQENGQRASLQLSRRESEVINLVVAGESNKMIASLLGISPRTVEIHRANGMRKLGTNTLHGLMTTLAPQNTTPNSKNRTSAI</sequence>
<dbReference type="SMART" id="SM00421">
    <property type="entry name" value="HTH_LUXR"/>
    <property type="match status" value="1"/>
</dbReference>
<dbReference type="RefSeq" id="WP_313868864.1">
    <property type="nucleotide sequence ID" value="NZ_CP132507.1"/>
</dbReference>
<dbReference type="PANTHER" id="PTHR43214:SF44">
    <property type="entry name" value="TWO-COMPONENT RESPONSE REGULATOR"/>
    <property type="match status" value="1"/>
</dbReference>
<dbReference type="PRINTS" id="PR00038">
    <property type="entry name" value="HTHLUXR"/>
</dbReference>
<evidence type="ECO:0000313" key="5">
    <source>
        <dbReference type="EMBL" id="WNO06144.1"/>
    </source>
</evidence>
<feature type="modified residue" description="4-aspartylphosphate" evidence="2">
    <location>
        <position position="54"/>
    </location>
</feature>
<dbReference type="InterPro" id="IPR011006">
    <property type="entry name" value="CheY-like_superfamily"/>
</dbReference>
<dbReference type="Gene3D" id="1.10.10.10">
    <property type="entry name" value="Winged helix-like DNA-binding domain superfamily/Winged helix DNA-binding domain"/>
    <property type="match status" value="1"/>
</dbReference>
<dbReference type="PROSITE" id="PS50110">
    <property type="entry name" value="RESPONSE_REGULATORY"/>
    <property type="match status" value="1"/>
</dbReference>
<dbReference type="CDD" id="cd06170">
    <property type="entry name" value="LuxR_C_like"/>
    <property type="match status" value="1"/>
</dbReference>
<dbReference type="PROSITE" id="PS50043">
    <property type="entry name" value="HTH_LUXR_2"/>
    <property type="match status" value="1"/>
</dbReference>
<evidence type="ECO:0000313" key="6">
    <source>
        <dbReference type="Proteomes" id="UP001302257"/>
    </source>
</evidence>
<dbReference type="InterPro" id="IPR039420">
    <property type="entry name" value="WalR-like"/>
</dbReference>
<dbReference type="Pfam" id="PF00072">
    <property type="entry name" value="Response_reg"/>
    <property type="match status" value="1"/>
</dbReference>
<evidence type="ECO:0000259" key="4">
    <source>
        <dbReference type="PROSITE" id="PS50110"/>
    </source>
</evidence>
<gene>
    <name evidence="5" type="ORF">RAN89_06860</name>
</gene>
<keyword evidence="2" id="KW-0597">Phosphoprotein</keyword>
<keyword evidence="6" id="KW-1185">Reference proteome</keyword>
<dbReference type="Proteomes" id="UP001302257">
    <property type="component" value="Chromosome"/>
</dbReference>
<dbReference type="InterPro" id="IPR001789">
    <property type="entry name" value="Sig_transdc_resp-reg_receiver"/>
</dbReference>
<name>A0ABZ0B373_9BURK</name>
<dbReference type="SUPFAM" id="SSF52172">
    <property type="entry name" value="CheY-like"/>
    <property type="match status" value="1"/>
</dbReference>
<dbReference type="InterPro" id="IPR016032">
    <property type="entry name" value="Sig_transdc_resp-reg_C-effctor"/>
</dbReference>
<protein>
    <submittedName>
        <fullName evidence="5">Response regulator</fullName>
    </submittedName>
</protein>
<evidence type="ECO:0000259" key="3">
    <source>
        <dbReference type="PROSITE" id="PS50043"/>
    </source>
</evidence>
<dbReference type="Pfam" id="PF00196">
    <property type="entry name" value="GerE"/>
    <property type="match status" value="1"/>
</dbReference>
<dbReference type="PANTHER" id="PTHR43214">
    <property type="entry name" value="TWO-COMPONENT RESPONSE REGULATOR"/>
    <property type="match status" value="1"/>
</dbReference>
<dbReference type="InterPro" id="IPR036388">
    <property type="entry name" value="WH-like_DNA-bd_sf"/>
</dbReference>
<proteinExistence type="predicted"/>
<dbReference type="SUPFAM" id="SSF46894">
    <property type="entry name" value="C-terminal effector domain of the bipartite response regulators"/>
    <property type="match status" value="1"/>
</dbReference>
<dbReference type="SMART" id="SM00448">
    <property type="entry name" value="REC"/>
    <property type="match status" value="1"/>
</dbReference>
<dbReference type="EMBL" id="CP132507">
    <property type="protein sequence ID" value="WNO06144.1"/>
    <property type="molecule type" value="Genomic_DNA"/>
</dbReference>
<dbReference type="InterPro" id="IPR000792">
    <property type="entry name" value="Tscrpt_reg_LuxR_C"/>
</dbReference>
<dbReference type="Gene3D" id="3.40.50.2300">
    <property type="match status" value="1"/>
</dbReference>
<reference evidence="5 6" key="1">
    <citation type="submission" date="2023-08" db="EMBL/GenBank/DDBJ databases">
        <title>Rhodoferax potami sp. nov. and Rhodoferax mekongensis sp. nov., isolated from the Mekong River in Thailand.</title>
        <authorList>
            <person name="Kitikhun S."/>
            <person name="Charoenyingcharoen P."/>
            <person name="Siriarchawattana P."/>
            <person name="Likhitrattanapisal S."/>
            <person name="Nilsakha T."/>
            <person name="Chanpet A."/>
            <person name="Rattanawaree P."/>
            <person name="Ingsriswang S."/>
        </authorList>
    </citation>
    <scope>NUCLEOTIDE SEQUENCE [LARGE SCALE GENOMIC DNA]</scope>
    <source>
        <strain evidence="5 6">TBRC 17307</strain>
    </source>
</reference>
<evidence type="ECO:0000256" key="2">
    <source>
        <dbReference type="PROSITE-ProRule" id="PRU00169"/>
    </source>
</evidence>
<organism evidence="5 6">
    <name type="scientific">Rhodoferax mekongensis</name>
    <dbReference type="NCBI Taxonomy" id="3068341"/>
    <lineage>
        <taxon>Bacteria</taxon>
        <taxon>Pseudomonadati</taxon>
        <taxon>Pseudomonadota</taxon>
        <taxon>Betaproteobacteria</taxon>
        <taxon>Burkholderiales</taxon>
        <taxon>Comamonadaceae</taxon>
        <taxon>Rhodoferax</taxon>
    </lineage>
</organism>
<feature type="domain" description="Response regulatory" evidence="4">
    <location>
        <begin position="5"/>
        <end position="120"/>
    </location>
</feature>
<feature type="domain" description="HTH luxR-type" evidence="3">
    <location>
        <begin position="136"/>
        <end position="201"/>
    </location>
</feature>
<evidence type="ECO:0000256" key="1">
    <source>
        <dbReference type="ARBA" id="ARBA00023125"/>
    </source>
</evidence>
<keyword evidence="1" id="KW-0238">DNA-binding</keyword>
<accession>A0ABZ0B373</accession>